<protein>
    <submittedName>
        <fullName evidence="7">THAP domain-containing protein 1</fullName>
    </submittedName>
</protein>
<dbReference type="InterPro" id="IPR038441">
    <property type="entry name" value="THAP_Znf_sf"/>
</dbReference>
<dbReference type="PANTHER" id="PTHR46927:SF3">
    <property type="entry name" value="THAP-TYPE DOMAIN-CONTAINING PROTEIN"/>
    <property type="match status" value="1"/>
</dbReference>
<dbReference type="AlphaFoldDB" id="A0A151I939"/>
<dbReference type="STRING" id="456900.A0A151I939"/>
<dbReference type="Proteomes" id="UP000078542">
    <property type="component" value="Unassembled WGS sequence"/>
</dbReference>
<dbReference type="GO" id="GO:0008270">
    <property type="term" value="F:zinc ion binding"/>
    <property type="evidence" value="ECO:0007669"/>
    <property type="project" value="UniProtKB-KW"/>
</dbReference>
<feature type="domain" description="THAP-type" evidence="6">
    <location>
        <begin position="1"/>
        <end position="77"/>
    </location>
</feature>
<evidence type="ECO:0000256" key="3">
    <source>
        <dbReference type="ARBA" id="ARBA00022833"/>
    </source>
</evidence>
<evidence type="ECO:0000313" key="7">
    <source>
        <dbReference type="EMBL" id="KYM95317.1"/>
    </source>
</evidence>
<name>A0A151I939_9HYME</name>
<gene>
    <name evidence="7" type="ORF">ALC62_14039</name>
</gene>
<keyword evidence="1" id="KW-0479">Metal-binding</keyword>
<keyword evidence="3" id="KW-0862">Zinc</keyword>
<dbReference type="InterPro" id="IPR006612">
    <property type="entry name" value="THAP_Znf"/>
</dbReference>
<dbReference type="SMART" id="SM00980">
    <property type="entry name" value="THAP"/>
    <property type="match status" value="1"/>
</dbReference>
<dbReference type="SMART" id="SM00692">
    <property type="entry name" value="DM3"/>
    <property type="match status" value="1"/>
</dbReference>
<evidence type="ECO:0000256" key="5">
    <source>
        <dbReference type="PROSITE-ProRule" id="PRU00309"/>
    </source>
</evidence>
<evidence type="ECO:0000256" key="4">
    <source>
        <dbReference type="ARBA" id="ARBA00023125"/>
    </source>
</evidence>
<organism evidence="7 8">
    <name type="scientific">Cyphomyrmex costatus</name>
    <dbReference type="NCBI Taxonomy" id="456900"/>
    <lineage>
        <taxon>Eukaryota</taxon>
        <taxon>Metazoa</taxon>
        <taxon>Ecdysozoa</taxon>
        <taxon>Arthropoda</taxon>
        <taxon>Hexapoda</taxon>
        <taxon>Insecta</taxon>
        <taxon>Pterygota</taxon>
        <taxon>Neoptera</taxon>
        <taxon>Endopterygota</taxon>
        <taxon>Hymenoptera</taxon>
        <taxon>Apocrita</taxon>
        <taxon>Aculeata</taxon>
        <taxon>Formicoidea</taxon>
        <taxon>Formicidae</taxon>
        <taxon>Myrmicinae</taxon>
        <taxon>Cyphomyrmex</taxon>
    </lineage>
</organism>
<evidence type="ECO:0000259" key="6">
    <source>
        <dbReference type="PROSITE" id="PS50950"/>
    </source>
</evidence>
<keyword evidence="4 5" id="KW-0238">DNA-binding</keyword>
<dbReference type="GO" id="GO:0003677">
    <property type="term" value="F:DNA binding"/>
    <property type="evidence" value="ECO:0007669"/>
    <property type="project" value="UniProtKB-UniRule"/>
</dbReference>
<dbReference type="InterPro" id="IPR052224">
    <property type="entry name" value="THAP_domain_protein"/>
</dbReference>
<dbReference type="PANTHER" id="PTHR46927">
    <property type="entry name" value="AGAP005574-PA"/>
    <property type="match status" value="1"/>
</dbReference>
<dbReference type="EMBL" id="KQ978311">
    <property type="protein sequence ID" value="KYM95317.1"/>
    <property type="molecule type" value="Genomic_DNA"/>
</dbReference>
<evidence type="ECO:0000256" key="2">
    <source>
        <dbReference type="ARBA" id="ARBA00022771"/>
    </source>
</evidence>
<evidence type="ECO:0000256" key="1">
    <source>
        <dbReference type="ARBA" id="ARBA00022723"/>
    </source>
</evidence>
<evidence type="ECO:0000313" key="8">
    <source>
        <dbReference type="Proteomes" id="UP000078542"/>
    </source>
</evidence>
<keyword evidence="8" id="KW-1185">Reference proteome</keyword>
<accession>A0A151I939</accession>
<keyword evidence="2 5" id="KW-0863">Zinc-finger</keyword>
<dbReference type="PROSITE" id="PS50950">
    <property type="entry name" value="ZF_THAP"/>
    <property type="match status" value="1"/>
</dbReference>
<sequence>MNCCICKTKFGDGPNFHRFPKIEPRRQQWLTAINKHIENFTPIANARICSQHFSKDSFLLTCNGKIYLKANAVPSIFNMPVKTYLKINKPLRECDKFNINCENSSIEPSTTSNTSHSETLDITVIEKENINVHQQQSYIENLKTTINMEENQNNSYRQSAFIFKKHTTKFGIIQSSPLDISTTTEEMTLQEELCKERKINAKLKKKIKILQQRNRRIQKRITSMSLLLKHLQDRKLLSEDAAEMLQVSCTNICHTHT</sequence>
<reference evidence="7 8" key="1">
    <citation type="submission" date="2016-03" db="EMBL/GenBank/DDBJ databases">
        <title>Cyphomyrmex costatus WGS genome.</title>
        <authorList>
            <person name="Nygaard S."/>
            <person name="Hu H."/>
            <person name="Boomsma J."/>
            <person name="Zhang G."/>
        </authorList>
    </citation>
    <scope>NUCLEOTIDE SEQUENCE [LARGE SCALE GENOMIC DNA]</scope>
    <source>
        <strain evidence="7">MS0001</strain>
        <tissue evidence="7">Whole body</tissue>
    </source>
</reference>
<proteinExistence type="predicted"/>
<dbReference type="SUPFAM" id="SSF57716">
    <property type="entry name" value="Glucocorticoid receptor-like (DNA-binding domain)"/>
    <property type="match status" value="1"/>
</dbReference>
<dbReference type="Pfam" id="PF05485">
    <property type="entry name" value="THAP"/>
    <property type="match status" value="1"/>
</dbReference>
<dbReference type="Gene3D" id="6.20.210.20">
    <property type="entry name" value="THAP domain"/>
    <property type="match status" value="1"/>
</dbReference>